<dbReference type="RefSeq" id="WP_129271824.1">
    <property type="nucleotide sequence ID" value="NZ_MZXW01000021.1"/>
</dbReference>
<keyword evidence="2" id="KW-0274">FAD</keyword>
<dbReference type="Gene3D" id="3.30.465.10">
    <property type="match status" value="1"/>
</dbReference>
<dbReference type="AlphaFoldDB" id="A0A4Q1V226"/>
<dbReference type="GO" id="GO:0071949">
    <property type="term" value="F:FAD binding"/>
    <property type="evidence" value="ECO:0007669"/>
    <property type="project" value="InterPro"/>
</dbReference>
<keyword evidence="1" id="KW-0285">Flavoprotein</keyword>
<sequence length="450" mass="49561">MTDLASDALDRLIADLGDIPVVTEEKVVRRRSRDFFWYSPILNAQLDGKSADLIVLPRDEQDVIRIASVCARHRMPITVRGGGTGNYGQAVPLEGGVLLDISGLESIEWIRPGAMRVGAGAKMHTIDAAAQAQGWELRMHPSTKRMATIGGFVAGGSGGIGSITYGGLREPGNILAARVVTVEEEPRIIELRGDAAQKVNRAYGTTGIITALEMPLAPAWKWIDVVVAFDDFMEAATFGYEAALADGIVKKVLSPITWPLPSYFGSLKPSCPEGKSVLMAMIAEPSLDSFKSLLGGRGTITLETPTDESPGRVPLYEYCWNHTTLQVLKSDRSVTYLQCLYPHDRVLEKVAEMRQLFPDEVLQHLEFIRFGGRVTCSSLPVIRYTNADRLNEIMRLHEERGVFIANPHVFTVEDGSRYKRADADQLGFKHEADPHGLLNPGKMRSFVSRR</sequence>
<dbReference type="InterPro" id="IPR016164">
    <property type="entry name" value="FAD-linked_Oxase-like_C"/>
</dbReference>
<dbReference type="GO" id="GO:0004458">
    <property type="term" value="F:D-lactate dehydrogenase (cytochrome) activity"/>
    <property type="evidence" value="ECO:0007669"/>
    <property type="project" value="TreeGrafter"/>
</dbReference>
<evidence type="ECO:0000313" key="5">
    <source>
        <dbReference type="Proteomes" id="UP000290819"/>
    </source>
</evidence>
<dbReference type="SUPFAM" id="SSF55103">
    <property type="entry name" value="FAD-linked oxidases, C-terminal domain"/>
    <property type="match status" value="1"/>
</dbReference>
<dbReference type="GO" id="GO:0008720">
    <property type="term" value="F:D-lactate dehydrogenase (NAD+) activity"/>
    <property type="evidence" value="ECO:0007669"/>
    <property type="project" value="TreeGrafter"/>
</dbReference>
<evidence type="ECO:0000259" key="3">
    <source>
        <dbReference type="PROSITE" id="PS51387"/>
    </source>
</evidence>
<organism evidence="4 5">
    <name type="scientific">Bradyrhizobium betae</name>
    <dbReference type="NCBI Taxonomy" id="244734"/>
    <lineage>
        <taxon>Bacteria</taxon>
        <taxon>Pseudomonadati</taxon>
        <taxon>Pseudomonadota</taxon>
        <taxon>Alphaproteobacteria</taxon>
        <taxon>Hyphomicrobiales</taxon>
        <taxon>Nitrobacteraceae</taxon>
        <taxon>Bradyrhizobium</taxon>
    </lineage>
</organism>
<dbReference type="OrthoDB" id="9811261at2"/>
<dbReference type="InterPro" id="IPR016166">
    <property type="entry name" value="FAD-bd_PCMH"/>
</dbReference>
<dbReference type="InterPro" id="IPR036318">
    <property type="entry name" value="FAD-bd_PCMH-like_sf"/>
</dbReference>
<dbReference type="Pfam" id="PF01565">
    <property type="entry name" value="FAD_binding_4"/>
    <property type="match status" value="1"/>
</dbReference>
<name>A0A4Q1V226_9BRAD</name>
<dbReference type="GO" id="GO:1903457">
    <property type="term" value="P:lactate catabolic process"/>
    <property type="evidence" value="ECO:0007669"/>
    <property type="project" value="TreeGrafter"/>
</dbReference>
<gene>
    <name evidence="4" type="ORF">B5V03_18270</name>
</gene>
<dbReference type="InterPro" id="IPR016169">
    <property type="entry name" value="FAD-bd_PCMH_sub2"/>
</dbReference>
<dbReference type="PROSITE" id="PS51387">
    <property type="entry name" value="FAD_PCMH"/>
    <property type="match status" value="1"/>
</dbReference>
<dbReference type="EMBL" id="MZXW01000021">
    <property type="protein sequence ID" value="RXT45625.1"/>
    <property type="molecule type" value="Genomic_DNA"/>
</dbReference>
<dbReference type="PANTHER" id="PTHR11748:SF119">
    <property type="entry name" value="D-2-HYDROXYGLUTARATE DEHYDROGENASE"/>
    <property type="match status" value="1"/>
</dbReference>
<protein>
    <submittedName>
        <fullName evidence="4">FAD-linked oxidase</fullName>
    </submittedName>
</protein>
<accession>A0A4Q1V226</accession>
<comment type="caution">
    <text evidence="4">The sequence shown here is derived from an EMBL/GenBank/DDBJ whole genome shotgun (WGS) entry which is preliminary data.</text>
</comment>
<dbReference type="InterPro" id="IPR006094">
    <property type="entry name" value="Oxid_FAD_bind_N"/>
</dbReference>
<dbReference type="PANTHER" id="PTHR11748">
    <property type="entry name" value="D-LACTATE DEHYDROGENASE"/>
    <property type="match status" value="1"/>
</dbReference>
<evidence type="ECO:0000313" key="4">
    <source>
        <dbReference type="EMBL" id="RXT45625.1"/>
    </source>
</evidence>
<evidence type="ECO:0000256" key="1">
    <source>
        <dbReference type="ARBA" id="ARBA00022630"/>
    </source>
</evidence>
<keyword evidence="5" id="KW-1185">Reference proteome</keyword>
<evidence type="ECO:0000256" key="2">
    <source>
        <dbReference type="ARBA" id="ARBA00022827"/>
    </source>
</evidence>
<feature type="domain" description="FAD-binding PCMH-type" evidence="3">
    <location>
        <begin position="46"/>
        <end position="219"/>
    </location>
</feature>
<dbReference type="Proteomes" id="UP000290819">
    <property type="component" value="Unassembled WGS sequence"/>
</dbReference>
<dbReference type="SUPFAM" id="SSF56176">
    <property type="entry name" value="FAD-binding/transporter-associated domain-like"/>
    <property type="match status" value="1"/>
</dbReference>
<proteinExistence type="predicted"/>
<reference evidence="4 5" key="1">
    <citation type="submission" date="2017-03" db="EMBL/GenBank/DDBJ databases">
        <authorList>
            <person name="Safronova V.I."/>
            <person name="Sazanova A.L."/>
            <person name="Chirak E.R."/>
        </authorList>
    </citation>
    <scope>NUCLEOTIDE SEQUENCE [LARGE SCALE GENOMIC DNA]</scope>
    <source>
        <strain evidence="4 5">Opo-243</strain>
    </source>
</reference>